<evidence type="ECO:0000256" key="4">
    <source>
        <dbReference type="ARBA" id="ARBA00022840"/>
    </source>
</evidence>
<dbReference type="InterPro" id="IPR027409">
    <property type="entry name" value="GroEL-like_apical_dom_sf"/>
</dbReference>
<accession>A0A240F747</accession>
<dbReference type="NCBIfam" id="NF009487">
    <property type="entry name" value="PRK12849.1"/>
    <property type="match status" value="1"/>
</dbReference>
<dbReference type="InterPro" id="IPR018370">
    <property type="entry name" value="Chaperonin_Cpn60_CS"/>
</dbReference>
<dbReference type="EMBL" id="KU595445">
    <property type="protein sequence ID" value="AQM32611.1"/>
    <property type="molecule type" value="Genomic_DNA"/>
</dbReference>
<evidence type="ECO:0000256" key="2">
    <source>
        <dbReference type="ARBA" id="ARBA00008020"/>
    </source>
</evidence>
<dbReference type="Gene3D" id="3.30.260.10">
    <property type="entry name" value="TCP-1-like chaperonin intermediate domain"/>
    <property type="match status" value="1"/>
</dbReference>
<dbReference type="Gene3D" id="1.10.560.10">
    <property type="entry name" value="GroEL-like equatorial domain"/>
    <property type="match status" value="1"/>
</dbReference>
<evidence type="ECO:0000256" key="1">
    <source>
        <dbReference type="ARBA" id="ARBA00006607"/>
    </source>
</evidence>
<dbReference type="Pfam" id="PF00118">
    <property type="entry name" value="Cpn60_TCP1"/>
    <property type="match status" value="1"/>
</dbReference>
<proteinExistence type="inferred from homology"/>
<dbReference type="InterPro" id="IPR002423">
    <property type="entry name" value="Cpn60/GroEL/TCP-1"/>
</dbReference>
<dbReference type="InterPro" id="IPR027413">
    <property type="entry name" value="GROEL-like_equatorial_sf"/>
</dbReference>
<dbReference type="NCBIfam" id="NF000592">
    <property type="entry name" value="PRK00013.1"/>
    <property type="match status" value="1"/>
</dbReference>
<protein>
    <submittedName>
        <fullName evidence="6">Chaperonin GroEL</fullName>
    </submittedName>
</protein>
<dbReference type="Gene3D" id="3.50.7.10">
    <property type="entry name" value="GroEL"/>
    <property type="match status" value="1"/>
</dbReference>
<keyword evidence="4" id="KW-0067">ATP-binding</keyword>
<dbReference type="PRINTS" id="PR00304">
    <property type="entry name" value="TCOMPLEXTCP1"/>
</dbReference>
<dbReference type="SUPFAM" id="SSF48592">
    <property type="entry name" value="GroEL equatorial domain-like"/>
    <property type="match status" value="1"/>
</dbReference>
<reference evidence="6" key="1">
    <citation type="journal article" date="2017" name="ISME J.">
        <title>Novel chaperonins are prevalent in the virioplankton and demonstrate links to viral biology and ecology.</title>
        <authorList>
            <person name="Marine R.L."/>
            <person name="Nasko D.J."/>
            <person name="Wray J."/>
            <person name="Polson S.W."/>
            <person name="Wommack K.E."/>
        </authorList>
    </citation>
    <scope>NUCLEOTIDE SEQUENCE</scope>
</reference>
<dbReference type="SUPFAM" id="SSF54849">
    <property type="entry name" value="GroEL-intermediate domain like"/>
    <property type="match status" value="1"/>
</dbReference>
<organism evidence="6">
    <name type="scientific">uncultured virus</name>
    <dbReference type="NCBI Taxonomy" id="340016"/>
    <lineage>
        <taxon>Viruses</taxon>
        <taxon>environmental samples</taxon>
    </lineage>
</organism>
<dbReference type="PROSITE" id="PS00296">
    <property type="entry name" value="CHAPERONINS_CPN60"/>
    <property type="match status" value="1"/>
</dbReference>
<dbReference type="FunFam" id="3.50.7.10:FF:000001">
    <property type="entry name" value="60 kDa chaperonin"/>
    <property type="match status" value="1"/>
</dbReference>
<dbReference type="SUPFAM" id="SSF52029">
    <property type="entry name" value="GroEL apical domain-like"/>
    <property type="match status" value="1"/>
</dbReference>
<dbReference type="InterPro" id="IPR001844">
    <property type="entry name" value="Cpn60/GroEL"/>
</dbReference>
<dbReference type="GO" id="GO:0005524">
    <property type="term" value="F:ATP binding"/>
    <property type="evidence" value="ECO:0007669"/>
    <property type="project" value="UniProtKB-KW"/>
</dbReference>
<evidence type="ECO:0000256" key="3">
    <source>
        <dbReference type="ARBA" id="ARBA00022741"/>
    </source>
</evidence>
<comment type="similarity">
    <text evidence="1">Belongs to the chaperonin (HSP60) family.</text>
</comment>
<dbReference type="InterPro" id="IPR027410">
    <property type="entry name" value="TCP-1-like_intermed_sf"/>
</dbReference>
<gene>
    <name evidence="6" type="primary">GroEL</name>
</gene>
<dbReference type="GO" id="GO:0140662">
    <property type="term" value="F:ATP-dependent protein folding chaperone"/>
    <property type="evidence" value="ECO:0007669"/>
    <property type="project" value="InterPro"/>
</dbReference>
<name>A0A240F747_9VIRU</name>
<dbReference type="GO" id="GO:0042026">
    <property type="term" value="P:protein refolding"/>
    <property type="evidence" value="ECO:0007669"/>
    <property type="project" value="InterPro"/>
</dbReference>
<keyword evidence="5" id="KW-0143">Chaperone</keyword>
<sequence length="511" mass="55557">MIVKNIEFNREKLLIGLAKLNDAVSSTMGPMGRTVLMESESHIGGVTVTKDGVTVARGITLEDPIENLAVTLMKQAADRTAMMAGDGTTTSIVLTHAIIDVFIALGLQPTSYNLRRVKEDAEKVIEKLKEMAIPVTDETLLDVATISANGDKAIGELVHDVYTKVGRDGVVTVERSNTSKTYSEMSSGMRVSRGWQSPYYITDHKKREAVLDNPYILVTNREIQSLQSIEHILGPILRDGKSVLIIGEMNMQTTNALNMNVAKGTIKAAQILPPQFGYRRKQLMQDIAAATGAKYISDDVGDDFGLLTVADLGRADKAIVGKDSTILVREDDSAAKERIEAIREMEITDEEDKKFQEERIATLNGSVAVIYVGASTDIEQKEKYDRVDDAVCATKAAIEEGILPGGGYALLKISEGMEENSVMTSAITAPFYMILENAGLDMDLIEDVCSRFDKDGLGFNPVTEEFVDMVAEGIVDPAKVTRSAIENAVSVATTILSTDAIIYNLRDASSK</sequence>
<comment type="similarity">
    <text evidence="2">Belongs to the TCP-1 chaperonin family.</text>
</comment>
<dbReference type="InterPro" id="IPR017998">
    <property type="entry name" value="Chaperone_TCP-1"/>
</dbReference>
<evidence type="ECO:0000256" key="5">
    <source>
        <dbReference type="ARBA" id="ARBA00023186"/>
    </source>
</evidence>
<keyword evidence="3" id="KW-0547">Nucleotide-binding</keyword>
<dbReference type="PANTHER" id="PTHR45633">
    <property type="entry name" value="60 KDA HEAT SHOCK PROTEIN, MITOCHONDRIAL"/>
    <property type="match status" value="1"/>
</dbReference>
<evidence type="ECO:0000313" key="6">
    <source>
        <dbReference type="EMBL" id="AQM32611.1"/>
    </source>
</evidence>